<organism evidence="1 2">
    <name type="scientific">Populus trichocarpa</name>
    <name type="common">Western balsam poplar</name>
    <name type="synonym">Populus balsamifera subsp. trichocarpa</name>
    <dbReference type="NCBI Taxonomy" id="3694"/>
    <lineage>
        <taxon>Eukaryota</taxon>
        <taxon>Viridiplantae</taxon>
        <taxon>Streptophyta</taxon>
        <taxon>Embryophyta</taxon>
        <taxon>Tracheophyta</taxon>
        <taxon>Spermatophyta</taxon>
        <taxon>Magnoliopsida</taxon>
        <taxon>eudicotyledons</taxon>
        <taxon>Gunneridae</taxon>
        <taxon>Pentapetalae</taxon>
        <taxon>rosids</taxon>
        <taxon>fabids</taxon>
        <taxon>Malpighiales</taxon>
        <taxon>Salicaceae</taxon>
        <taxon>Saliceae</taxon>
        <taxon>Populus</taxon>
    </lineage>
</organism>
<keyword evidence="2" id="KW-1185">Reference proteome</keyword>
<proteinExistence type="predicted"/>
<evidence type="ECO:0000313" key="1">
    <source>
        <dbReference type="EMBL" id="KAI9402956.1"/>
    </source>
</evidence>
<gene>
    <name evidence="1" type="ORF">POPTR_001G351101v4</name>
</gene>
<sequence>MEGLSGLKKQEDNVQEALPLLNDQPLSSPLNSELFQPITIPVTTLSKHNVKKEREGEGERERER</sequence>
<dbReference type="EMBL" id="CM009290">
    <property type="protein sequence ID" value="KAI9402956.1"/>
    <property type="molecule type" value="Genomic_DNA"/>
</dbReference>
<evidence type="ECO:0000313" key="2">
    <source>
        <dbReference type="Proteomes" id="UP000006729"/>
    </source>
</evidence>
<dbReference type="Proteomes" id="UP000006729">
    <property type="component" value="Chromosome 1"/>
</dbReference>
<reference evidence="1 2" key="1">
    <citation type="journal article" date="2006" name="Science">
        <title>The genome of black cottonwood, Populus trichocarpa (Torr. &amp; Gray).</title>
        <authorList>
            <person name="Tuskan G.A."/>
            <person name="Difazio S."/>
            <person name="Jansson S."/>
            <person name="Bohlmann J."/>
            <person name="Grigoriev I."/>
            <person name="Hellsten U."/>
            <person name="Putnam N."/>
            <person name="Ralph S."/>
            <person name="Rombauts S."/>
            <person name="Salamov A."/>
            <person name="Schein J."/>
            <person name="Sterck L."/>
            <person name="Aerts A."/>
            <person name="Bhalerao R.R."/>
            <person name="Bhalerao R.P."/>
            <person name="Blaudez D."/>
            <person name="Boerjan W."/>
            <person name="Brun A."/>
            <person name="Brunner A."/>
            <person name="Busov V."/>
            <person name="Campbell M."/>
            <person name="Carlson J."/>
            <person name="Chalot M."/>
            <person name="Chapman J."/>
            <person name="Chen G.L."/>
            <person name="Cooper D."/>
            <person name="Coutinho P.M."/>
            <person name="Couturier J."/>
            <person name="Covert S."/>
            <person name="Cronk Q."/>
            <person name="Cunningham R."/>
            <person name="Davis J."/>
            <person name="Degroeve S."/>
            <person name="Dejardin A."/>
            <person name="Depamphilis C."/>
            <person name="Detter J."/>
            <person name="Dirks B."/>
            <person name="Dubchak I."/>
            <person name="Duplessis S."/>
            <person name="Ehlting J."/>
            <person name="Ellis B."/>
            <person name="Gendler K."/>
            <person name="Goodstein D."/>
            <person name="Gribskov M."/>
            <person name="Grimwood J."/>
            <person name="Groover A."/>
            <person name="Gunter L."/>
            <person name="Hamberger B."/>
            <person name="Heinze B."/>
            <person name="Helariutta Y."/>
            <person name="Henrissat B."/>
            <person name="Holligan D."/>
            <person name="Holt R."/>
            <person name="Huang W."/>
            <person name="Islam-Faridi N."/>
            <person name="Jones S."/>
            <person name="Jones-Rhoades M."/>
            <person name="Jorgensen R."/>
            <person name="Joshi C."/>
            <person name="Kangasjarvi J."/>
            <person name="Karlsson J."/>
            <person name="Kelleher C."/>
            <person name="Kirkpatrick R."/>
            <person name="Kirst M."/>
            <person name="Kohler A."/>
            <person name="Kalluri U."/>
            <person name="Larimer F."/>
            <person name="Leebens-Mack J."/>
            <person name="Leple J.C."/>
            <person name="Locascio P."/>
            <person name="Lou Y."/>
            <person name="Lucas S."/>
            <person name="Martin F."/>
            <person name="Montanini B."/>
            <person name="Napoli C."/>
            <person name="Nelson D.R."/>
            <person name="Nelson C."/>
            <person name="Nieminen K."/>
            <person name="Nilsson O."/>
            <person name="Pereda V."/>
            <person name="Peter G."/>
            <person name="Philippe R."/>
            <person name="Pilate G."/>
            <person name="Poliakov A."/>
            <person name="Razumovskaya J."/>
            <person name="Richardson P."/>
            <person name="Rinaldi C."/>
            <person name="Ritland K."/>
            <person name="Rouze P."/>
            <person name="Ryaboy D."/>
            <person name="Schmutz J."/>
            <person name="Schrader J."/>
            <person name="Segerman B."/>
            <person name="Shin H."/>
            <person name="Siddiqui A."/>
            <person name="Sterky F."/>
            <person name="Terry A."/>
            <person name="Tsai C.J."/>
            <person name="Uberbacher E."/>
            <person name="Unneberg P."/>
            <person name="Vahala J."/>
            <person name="Wall K."/>
            <person name="Wessler S."/>
            <person name="Yang G."/>
            <person name="Yin T."/>
            <person name="Douglas C."/>
            <person name="Marra M."/>
            <person name="Sandberg G."/>
            <person name="Van de Peer Y."/>
            <person name="Rokhsar D."/>
        </authorList>
    </citation>
    <scope>NUCLEOTIDE SEQUENCE [LARGE SCALE GENOMIC DNA]</scope>
    <source>
        <strain evidence="2">cv. Nisqually</strain>
    </source>
</reference>
<name>A0ACC0TNM6_POPTR</name>
<protein>
    <submittedName>
        <fullName evidence="1">Uncharacterized protein</fullName>
    </submittedName>
</protein>
<accession>A0ACC0TNM6</accession>
<comment type="caution">
    <text evidence="1">The sequence shown here is derived from an EMBL/GenBank/DDBJ whole genome shotgun (WGS) entry which is preliminary data.</text>
</comment>